<evidence type="ECO:0000256" key="2">
    <source>
        <dbReference type="SAM" id="SignalP"/>
    </source>
</evidence>
<evidence type="ECO:0008006" key="5">
    <source>
        <dbReference type="Google" id="ProtNLM"/>
    </source>
</evidence>
<proteinExistence type="predicted"/>
<feature type="region of interest" description="Disordered" evidence="1">
    <location>
        <begin position="159"/>
        <end position="178"/>
    </location>
</feature>
<evidence type="ECO:0000313" key="3">
    <source>
        <dbReference type="EMBL" id="KJV06660.1"/>
    </source>
</evidence>
<comment type="caution">
    <text evidence="3">The sequence shown here is derived from an EMBL/GenBank/DDBJ whole genome shotgun (WGS) entry which is preliminary data.</text>
</comment>
<keyword evidence="2" id="KW-0732">Signal</keyword>
<reference evidence="4" key="1">
    <citation type="submission" date="2015-03" db="EMBL/GenBank/DDBJ databases">
        <title>Draft genome sequence of a novel methanotroph (Sn10-6) isolated from flooded ricefield rhizosphere in India.</title>
        <authorList>
            <person name="Pandit P.S."/>
            <person name="Pore S.D."/>
            <person name="Arora P."/>
            <person name="Kapse N.G."/>
            <person name="Dhakephalkar P.K."/>
            <person name="Rahalkar M.C."/>
        </authorList>
    </citation>
    <scope>NUCLEOTIDE SEQUENCE [LARGE SCALE GENOMIC DNA]</scope>
    <source>
        <strain evidence="4">Sn10-6</strain>
    </source>
</reference>
<organism evidence="3 4">
    <name type="scientific">Methylocucumis oryzae</name>
    <dbReference type="NCBI Taxonomy" id="1632867"/>
    <lineage>
        <taxon>Bacteria</taxon>
        <taxon>Pseudomonadati</taxon>
        <taxon>Pseudomonadota</taxon>
        <taxon>Gammaproteobacteria</taxon>
        <taxon>Methylococcales</taxon>
        <taxon>Methylococcaceae</taxon>
        <taxon>Methylocucumis</taxon>
    </lineage>
</organism>
<protein>
    <recommendedName>
        <fullName evidence="5">Lipoprotein</fullName>
    </recommendedName>
</protein>
<dbReference type="EMBL" id="LAJX01000096">
    <property type="protein sequence ID" value="KJV06660.1"/>
    <property type="molecule type" value="Genomic_DNA"/>
</dbReference>
<dbReference type="AlphaFoldDB" id="A0A0F3IIQ9"/>
<dbReference type="PATRIC" id="fig|1632867.3.peg.5754"/>
<evidence type="ECO:0000256" key="1">
    <source>
        <dbReference type="SAM" id="MobiDB-lite"/>
    </source>
</evidence>
<feature type="chain" id="PRO_5002462563" description="Lipoprotein" evidence="2">
    <location>
        <begin position="21"/>
        <end position="178"/>
    </location>
</feature>
<dbReference type="RefSeq" id="WP_045779066.1">
    <property type="nucleotide sequence ID" value="NZ_LAJX01000096.1"/>
</dbReference>
<keyword evidence="4" id="KW-1185">Reference proteome</keyword>
<dbReference type="Proteomes" id="UP000033684">
    <property type="component" value="Unassembled WGS sequence"/>
</dbReference>
<dbReference type="OrthoDB" id="5568070at2"/>
<gene>
    <name evidence="3" type="ORF">VZ94_09635</name>
</gene>
<reference evidence="3 4" key="2">
    <citation type="journal article" date="2016" name="Microb. Ecol.">
        <title>Genome Characteristics of a Novel Type I Methanotroph (Sn10-6) Isolated from a Flooded Indian Rice Field.</title>
        <authorList>
            <person name="Rahalkar M.C."/>
            <person name="Pandit P.S."/>
            <person name="Dhakephalkar P.K."/>
            <person name="Pore S."/>
            <person name="Arora P."/>
            <person name="Kapse N."/>
        </authorList>
    </citation>
    <scope>NUCLEOTIDE SEQUENCE [LARGE SCALE GENOMIC DNA]</scope>
    <source>
        <strain evidence="3 4">Sn10-6</strain>
    </source>
</reference>
<accession>A0A0F3IIQ9</accession>
<name>A0A0F3IIQ9_9GAMM</name>
<feature type="signal peptide" evidence="2">
    <location>
        <begin position="1"/>
        <end position="20"/>
    </location>
</feature>
<sequence>MNLTQLLKTASLVMSLLLLACGEQEEPKTVAKMIPQEIKEFSTQVTLSGVINPDDHHAPGGKVYAFKNTGDLVAEAVLINTTRYKLNIPPHTSLPLILRFIPEHQDANALVAVVVDPLITVYDINAYTTAIAKKAESLGGYTRQNMVIAAESMVNMPDDNKTSTGFRGDTTKQYGGWH</sequence>
<evidence type="ECO:0000313" key="4">
    <source>
        <dbReference type="Proteomes" id="UP000033684"/>
    </source>
</evidence>